<protein>
    <submittedName>
        <fullName evidence="2">Uncharacterized protein</fullName>
    </submittedName>
</protein>
<name>A0A7R8UR55_HERIL</name>
<feature type="compositionally biased region" description="Polar residues" evidence="1">
    <location>
        <begin position="164"/>
        <end position="175"/>
    </location>
</feature>
<dbReference type="AlphaFoldDB" id="A0A7R8UR55"/>
<evidence type="ECO:0000313" key="2">
    <source>
        <dbReference type="EMBL" id="CAD7085421.1"/>
    </source>
</evidence>
<dbReference type="InParanoid" id="A0A7R8UR55"/>
<dbReference type="OMA" id="NTEEWRQ"/>
<feature type="compositionally biased region" description="Polar residues" evidence="1">
    <location>
        <begin position="182"/>
        <end position="192"/>
    </location>
</feature>
<feature type="compositionally biased region" description="Basic and acidic residues" evidence="1">
    <location>
        <begin position="193"/>
        <end position="210"/>
    </location>
</feature>
<feature type="region of interest" description="Disordered" evidence="1">
    <location>
        <begin position="163"/>
        <end position="228"/>
    </location>
</feature>
<sequence>MQENKENLYSYSNANSLLKKEKEKRLQLPGSYEGERCNDSSIMEETSLWHQQSDVTFETIERMCNKTLSDPENSIHDYLENWETRKKKTSKSDEEIEALNRLYQEFGIDNENSSKEVNQTQLSEVEPPSCLWDNTVNNETCHLSSPVKIVGLLRPSTILEESGTESIASSNSFKSAQPPPTETASSDQYETANETHSEEFKERIGHRDPNEINASISTDSGRSTTSRPDASAYFEMFPLRKLSYPEKFKGPRIYNKAVFLPESAHQKDYESSLKRLDETSKISSISNDSLNKPKRKSRSSKFMEDSLEAGGNLGEECNSMRDIKKETRFEGSRDTDACRDESSVILISDDEADATSNDDLNRGFYRDLETPTDDSVILSEQSDINVSREFNDTLEEIEYIMKKGRKYLADQQTTPLKTKLVPIVRKTPVCTTSPATPCTVIKKPKSAAINQQSSPLLTKTLFKSNNVPKFDHRFDHIISPIRTYIHNTPKSPITTTMKTTQSIFDTKYGRESRPPSRNNLESLKETPPKALCSLPRKAYISAEYKHVVDQRSPISIPGGEKIHQYLGSGMVPAVLRHEGKFKTDMSPRKERNLDKSSGSLANFSLASGDMSVLLLKDAKDLASKY</sequence>
<dbReference type="EMBL" id="LR899011">
    <property type="protein sequence ID" value="CAD7085421.1"/>
    <property type="molecule type" value="Genomic_DNA"/>
</dbReference>
<dbReference type="FunCoup" id="A0A7R8UR55">
    <property type="interactions" value="8"/>
</dbReference>
<evidence type="ECO:0000313" key="3">
    <source>
        <dbReference type="Proteomes" id="UP000594454"/>
    </source>
</evidence>
<dbReference type="OrthoDB" id="69711at2759"/>
<dbReference type="Proteomes" id="UP000594454">
    <property type="component" value="Chromosome 3"/>
</dbReference>
<accession>A0A7R8UR55</accession>
<keyword evidence="3" id="KW-1185">Reference proteome</keyword>
<reference evidence="2 3" key="1">
    <citation type="submission" date="2020-11" db="EMBL/GenBank/DDBJ databases">
        <authorList>
            <person name="Wallbank WR R."/>
            <person name="Pardo Diaz C."/>
            <person name="Kozak K."/>
            <person name="Martin S."/>
            <person name="Jiggins C."/>
            <person name="Moest M."/>
            <person name="Warren A I."/>
            <person name="Generalovic N T."/>
            <person name="Byers J.R.P. K."/>
            <person name="Montejo-Kovacevich G."/>
            <person name="Yen C E."/>
        </authorList>
    </citation>
    <scope>NUCLEOTIDE SEQUENCE [LARGE SCALE GENOMIC DNA]</scope>
</reference>
<proteinExistence type="predicted"/>
<organism evidence="2 3">
    <name type="scientific">Hermetia illucens</name>
    <name type="common">Black soldier fly</name>
    <dbReference type="NCBI Taxonomy" id="343691"/>
    <lineage>
        <taxon>Eukaryota</taxon>
        <taxon>Metazoa</taxon>
        <taxon>Ecdysozoa</taxon>
        <taxon>Arthropoda</taxon>
        <taxon>Hexapoda</taxon>
        <taxon>Insecta</taxon>
        <taxon>Pterygota</taxon>
        <taxon>Neoptera</taxon>
        <taxon>Endopterygota</taxon>
        <taxon>Diptera</taxon>
        <taxon>Brachycera</taxon>
        <taxon>Stratiomyomorpha</taxon>
        <taxon>Stratiomyidae</taxon>
        <taxon>Hermetiinae</taxon>
        <taxon>Hermetia</taxon>
    </lineage>
</organism>
<evidence type="ECO:0000256" key="1">
    <source>
        <dbReference type="SAM" id="MobiDB-lite"/>
    </source>
</evidence>
<feature type="compositionally biased region" description="Polar residues" evidence="1">
    <location>
        <begin position="212"/>
        <end position="228"/>
    </location>
</feature>
<gene>
    <name evidence="2" type="ORF">HERILL_LOCUS8265</name>
</gene>